<feature type="domain" description="Peptidase M20 dimerisation" evidence="2">
    <location>
        <begin position="223"/>
        <end position="318"/>
    </location>
</feature>
<dbReference type="NCBIfam" id="TIGR01891">
    <property type="entry name" value="amidohydrolases"/>
    <property type="match status" value="1"/>
</dbReference>
<dbReference type="GO" id="GO:0046872">
    <property type="term" value="F:metal ion binding"/>
    <property type="evidence" value="ECO:0007669"/>
    <property type="project" value="UniProtKB-KW"/>
</dbReference>
<dbReference type="EMBL" id="CP033896">
    <property type="protein sequence ID" value="AZA13012.1"/>
    <property type="molecule type" value="Genomic_DNA"/>
</dbReference>
<dbReference type="PANTHER" id="PTHR11014:SF63">
    <property type="entry name" value="METALLOPEPTIDASE, PUTATIVE (AFU_ORTHOLOGUE AFUA_6G09600)-RELATED"/>
    <property type="match status" value="1"/>
</dbReference>
<evidence type="ECO:0000313" key="4">
    <source>
        <dbReference type="Proteomes" id="UP000269019"/>
    </source>
</evidence>
<dbReference type="InterPro" id="IPR017439">
    <property type="entry name" value="Amidohydrolase"/>
</dbReference>
<reference evidence="3 4" key="1">
    <citation type="submission" date="2018-11" db="EMBL/GenBank/DDBJ databases">
        <authorList>
            <person name="Kleinhagauer T."/>
            <person name="Glaeser S.P."/>
            <person name="Spergser J."/>
            <person name="Ruckert C."/>
            <person name="Kaempfer P."/>
            <person name="Busse H.-J."/>
        </authorList>
    </citation>
    <scope>NUCLEOTIDE SEQUENCE [LARGE SCALE GENOMIC DNA]</scope>
    <source>
        <strain evidence="3 4">200CH</strain>
    </source>
</reference>
<keyword evidence="4" id="KW-1185">Reference proteome</keyword>
<feature type="binding site" evidence="1">
    <location>
        <position position="201"/>
    </location>
    <ligand>
        <name>Mn(2+)</name>
        <dbReference type="ChEBI" id="CHEBI:29035"/>
        <label>2</label>
    </ligand>
</feature>
<name>A0A3G6J561_9CORY</name>
<organism evidence="3 4">
    <name type="scientific">Corynebacterium choanae</name>
    <dbReference type="NCBI Taxonomy" id="1862358"/>
    <lineage>
        <taxon>Bacteria</taxon>
        <taxon>Bacillati</taxon>
        <taxon>Actinomycetota</taxon>
        <taxon>Actinomycetes</taxon>
        <taxon>Mycobacteriales</taxon>
        <taxon>Corynebacteriaceae</taxon>
        <taxon>Corynebacterium</taxon>
    </lineage>
</organism>
<dbReference type="InterPro" id="IPR002933">
    <property type="entry name" value="Peptidase_M20"/>
</dbReference>
<dbReference type="InterPro" id="IPR036264">
    <property type="entry name" value="Bact_exopeptidase_dim_dom"/>
</dbReference>
<dbReference type="InterPro" id="IPR011650">
    <property type="entry name" value="Peptidase_M20_dimer"/>
</dbReference>
<feature type="binding site" evidence="1">
    <location>
        <position position="138"/>
    </location>
    <ligand>
        <name>Mn(2+)</name>
        <dbReference type="ChEBI" id="CHEBI:29035"/>
        <label>2</label>
    </ligand>
</feature>
<gene>
    <name evidence="3" type="primary">yxeP1</name>
    <name evidence="3" type="ORF">CCHOA_02980</name>
</gene>
<accession>A0A3G6J561</accession>
<dbReference type="EC" id="3.-.-.-" evidence="3"/>
<keyword evidence="1" id="KW-0479">Metal-binding</keyword>
<feature type="binding site" evidence="1">
    <location>
        <position position="140"/>
    </location>
    <ligand>
        <name>Mn(2+)</name>
        <dbReference type="ChEBI" id="CHEBI:29035"/>
        <label>2</label>
    </ligand>
</feature>
<evidence type="ECO:0000256" key="1">
    <source>
        <dbReference type="PIRSR" id="PIRSR005962-1"/>
    </source>
</evidence>
<dbReference type="PANTHER" id="PTHR11014">
    <property type="entry name" value="PEPTIDASE M20 FAMILY MEMBER"/>
    <property type="match status" value="1"/>
</dbReference>
<dbReference type="PIRSF" id="PIRSF005962">
    <property type="entry name" value="Pept_M20D_amidohydro"/>
    <property type="match status" value="1"/>
</dbReference>
<evidence type="ECO:0000259" key="2">
    <source>
        <dbReference type="Pfam" id="PF07687"/>
    </source>
</evidence>
<dbReference type="Proteomes" id="UP000269019">
    <property type="component" value="Chromosome"/>
</dbReference>
<protein>
    <submittedName>
        <fullName evidence="3">Putative hydrolase YxeP</fullName>
        <ecNumber evidence="3">3.-.-.-</ecNumber>
    </submittedName>
</protein>
<proteinExistence type="predicted"/>
<dbReference type="Gene3D" id="3.30.70.360">
    <property type="match status" value="1"/>
</dbReference>
<evidence type="ECO:0000313" key="3">
    <source>
        <dbReference type="EMBL" id="AZA13012.1"/>
    </source>
</evidence>
<dbReference type="Pfam" id="PF01546">
    <property type="entry name" value="Peptidase_M20"/>
    <property type="match status" value="1"/>
</dbReference>
<dbReference type="SUPFAM" id="SSF53187">
    <property type="entry name" value="Zn-dependent exopeptidases"/>
    <property type="match status" value="1"/>
</dbReference>
<comment type="cofactor">
    <cofactor evidence="1">
        <name>Mn(2+)</name>
        <dbReference type="ChEBI" id="CHEBI:29035"/>
    </cofactor>
    <text evidence="1">The Mn(2+) ion enhances activity.</text>
</comment>
<feature type="binding site" evidence="1">
    <location>
        <position position="174"/>
    </location>
    <ligand>
        <name>Mn(2+)</name>
        <dbReference type="ChEBI" id="CHEBI:29035"/>
        <label>2</label>
    </ligand>
</feature>
<dbReference type="AlphaFoldDB" id="A0A3G6J561"/>
<dbReference type="KEGG" id="ccho:CCHOA_02980"/>
<sequence length="444" mass="47662">MFAVARHAGQHIVVKEEGRCKVHTRRTHVAELVQHHRADLSFQQACYQWLHAHPELSGQEANTAATIAEYLERFDCEITRNIGGHGLVAVFRNGKGPTVLFRADFDGLPVEEITGVPFASQEVAIGKDGNPTKVMHACGHDMHTTAALGACAILDEHRADWHGTVVMLFQPAEEDSTGAAAMVADGLQDIIPAPDVCLGQHIVPGPAGQVMTMPGAALAACDSVTITIFGQSAHGSMPHHSIDPTVVAAMIILRLQTIVAREISPEDFAVISVGTLQSGHTNNTIPGTATLTLNCRFYDDAVKATVYAAIERVVRAECVASGCVQEPTFSWFAHGELTDNDETVFSAVRPVFDALFGQDSVTATRWTASEDFPFIPQAFGAPYLFWTVGVTPRPQWHAAAAQGQLEQVIPGNHMGTFLPDYEPSVQACTQAAAAAILTYVANPQ</sequence>
<dbReference type="Pfam" id="PF07687">
    <property type="entry name" value="M20_dimer"/>
    <property type="match status" value="1"/>
</dbReference>
<keyword evidence="3" id="KW-0378">Hydrolase</keyword>
<dbReference type="SUPFAM" id="SSF55031">
    <property type="entry name" value="Bacterial exopeptidase dimerisation domain"/>
    <property type="match status" value="1"/>
</dbReference>
<dbReference type="GO" id="GO:0016787">
    <property type="term" value="F:hydrolase activity"/>
    <property type="evidence" value="ECO:0007669"/>
    <property type="project" value="UniProtKB-KW"/>
</dbReference>
<dbReference type="Gene3D" id="3.40.630.10">
    <property type="entry name" value="Zn peptidases"/>
    <property type="match status" value="1"/>
</dbReference>
<keyword evidence="1" id="KW-0464">Manganese</keyword>